<evidence type="ECO:0000313" key="1">
    <source>
        <dbReference type="EMBL" id="CUX96783.1"/>
    </source>
</evidence>
<dbReference type="AlphaFoldDB" id="A0A143WSX4"/>
<dbReference type="KEGG" id="den:MHIR_DE00540"/>
<proteinExistence type="predicted"/>
<evidence type="ECO:0000313" key="2">
    <source>
        <dbReference type="Proteomes" id="UP000095322"/>
    </source>
</evidence>
<accession>A0A143WSX4</accession>
<dbReference type="Proteomes" id="UP000095322">
    <property type="component" value="Chromosome I"/>
</dbReference>
<dbReference type="EMBL" id="LN999833">
    <property type="protein sequence ID" value="CUX96783.1"/>
    <property type="molecule type" value="Genomic_DNA"/>
</dbReference>
<gene>
    <name evidence="1" type="ORF">MHIR_DE00540</name>
</gene>
<organism evidence="1 2">
    <name type="scientific">Candidatus Doolittlea endobia</name>
    <dbReference type="NCBI Taxonomy" id="1778262"/>
    <lineage>
        <taxon>Bacteria</taxon>
        <taxon>Pseudomonadati</taxon>
        <taxon>Pseudomonadota</taxon>
        <taxon>Gammaproteobacteria</taxon>
        <taxon>Enterobacterales</taxon>
        <taxon>Enterobacteriaceae</taxon>
        <taxon>Candidatus Doolittlea</taxon>
    </lineage>
</organism>
<reference evidence="2" key="1">
    <citation type="submission" date="2016-01" db="EMBL/GenBank/DDBJ databases">
        <authorList>
            <person name="Husnik F."/>
        </authorList>
    </citation>
    <scope>NUCLEOTIDE SEQUENCE [LARGE SCALE GENOMIC DNA]</scope>
</reference>
<name>A0A143WSX4_9ENTR</name>
<keyword evidence="2" id="KW-1185">Reference proteome</keyword>
<protein>
    <submittedName>
        <fullName evidence="1">Uncharacterized protein</fullName>
    </submittedName>
</protein>
<sequence>MFVSRYFLYLGNQENIHSTIIEIVMNDPKYRNTTLVYQLTTMKNSTKERGGNIELKAESIICFKSEE</sequence>